<evidence type="ECO:0000256" key="1">
    <source>
        <dbReference type="SAM" id="Phobius"/>
    </source>
</evidence>
<dbReference type="PANTHER" id="PTHR42208">
    <property type="entry name" value="HEAVY METAL TRANSPORTER-RELATED"/>
    <property type="match status" value="1"/>
</dbReference>
<feature type="transmembrane region" description="Helical" evidence="1">
    <location>
        <begin position="20"/>
        <end position="42"/>
    </location>
</feature>
<feature type="transmembrane region" description="Helical" evidence="1">
    <location>
        <begin position="176"/>
        <end position="197"/>
    </location>
</feature>
<comment type="caution">
    <text evidence="3">The sequence shown here is derived from an EMBL/GenBank/DDBJ whole genome shotgun (WGS) entry which is preliminary data.</text>
</comment>
<dbReference type="InterPro" id="IPR039447">
    <property type="entry name" value="UreH-like_TM_dom"/>
</dbReference>
<dbReference type="Proteomes" id="UP000245081">
    <property type="component" value="Unassembled WGS sequence"/>
</dbReference>
<feature type="transmembrane region" description="Helical" evidence="1">
    <location>
        <begin position="209"/>
        <end position="229"/>
    </location>
</feature>
<proteinExistence type="predicted"/>
<feature type="domain" description="Urease accessory protein UreH-like transmembrane" evidence="2">
    <location>
        <begin position="19"/>
        <end position="223"/>
    </location>
</feature>
<dbReference type="Pfam" id="PF13386">
    <property type="entry name" value="DsbD_2"/>
    <property type="match status" value="1"/>
</dbReference>
<keyword evidence="1" id="KW-0812">Transmembrane</keyword>
<evidence type="ECO:0000313" key="4">
    <source>
        <dbReference type="Proteomes" id="UP000245081"/>
    </source>
</evidence>
<sequence>MRARLPALQGMLELTYFSAFLVGLLGGGHCVGMCGGIVGAVTMSLPGQQPKTPFLLAYNLGRIASYTLAGVLAGLIGASSFFLQHVLPIEKVLYGLASLMLVVLGLYLGGIWQGVLVLERVGSVLWRKLQPLSKRLLPLKTAPQAVMLGMVWGWLPCGLVYSVLVAALATGSAAQGGLLMLAFGLGTLPTLLAMGMAAVKLKAWLQNVWVRRASGLLVLGFGLFGLLHLL</sequence>
<gene>
    <name evidence="3" type="ORF">NMK_1234</name>
</gene>
<dbReference type="PANTHER" id="PTHR42208:SF1">
    <property type="entry name" value="HEAVY METAL TRANSPORTER"/>
    <property type="match status" value="1"/>
</dbReference>
<evidence type="ECO:0000259" key="2">
    <source>
        <dbReference type="Pfam" id="PF13386"/>
    </source>
</evidence>
<name>A0A2R5F9U1_9PROT</name>
<keyword evidence="4" id="KW-1185">Reference proteome</keyword>
<organism evidence="3 4">
    <name type="scientific">Novimethylophilus kurashikiensis</name>
    <dbReference type="NCBI Taxonomy" id="1825523"/>
    <lineage>
        <taxon>Bacteria</taxon>
        <taxon>Pseudomonadati</taxon>
        <taxon>Pseudomonadota</taxon>
        <taxon>Betaproteobacteria</taxon>
        <taxon>Nitrosomonadales</taxon>
        <taxon>Methylophilaceae</taxon>
        <taxon>Novimethylophilus</taxon>
    </lineage>
</organism>
<feature type="transmembrane region" description="Helical" evidence="1">
    <location>
        <begin position="93"/>
        <end position="118"/>
    </location>
</feature>
<dbReference type="AlphaFoldDB" id="A0A2R5F9U1"/>
<protein>
    <recommendedName>
        <fullName evidence="2">Urease accessory protein UreH-like transmembrane domain-containing protein</fullName>
    </recommendedName>
</protein>
<reference evidence="3 4" key="1">
    <citation type="journal article" date="2018" name="Environ. Microbiol.">
        <title>Isolation and genomic characterization of Novimethylophilus kurashikiensis gen. nov. sp. nov., a new lanthanide-dependent methylotrophic species of Methylophilaceae.</title>
        <authorList>
            <person name="Lv H."/>
            <person name="Sahin N."/>
            <person name="Tani A."/>
        </authorList>
    </citation>
    <scope>NUCLEOTIDE SEQUENCE [LARGE SCALE GENOMIC DNA]</scope>
    <source>
        <strain evidence="3 4">La2-4</strain>
    </source>
</reference>
<accession>A0A2R5F9U1</accession>
<keyword evidence="1" id="KW-0472">Membrane</keyword>
<feature type="transmembrane region" description="Helical" evidence="1">
    <location>
        <begin position="145"/>
        <end position="170"/>
    </location>
</feature>
<feature type="transmembrane region" description="Helical" evidence="1">
    <location>
        <begin position="63"/>
        <end position="87"/>
    </location>
</feature>
<evidence type="ECO:0000313" key="3">
    <source>
        <dbReference type="EMBL" id="GBG13683.1"/>
    </source>
</evidence>
<dbReference type="EMBL" id="BDOQ01000003">
    <property type="protein sequence ID" value="GBG13683.1"/>
    <property type="molecule type" value="Genomic_DNA"/>
</dbReference>
<keyword evidence="1" id="KW-1133">Transmembrane helix</keyword>